<gene>
    <name evidence="1" type="ordered locus">Plabr_4679</name>
</gene>
<dbReference type="HOGENOM" id="CLU_1593327_0_0_0"/>
<dbReference type="AlphaFoldDB" id="F0SPE2"/>
<evidence type="ECO:0000313" key="1">
    <source>
        <dbReference type="EMBL" id="ADY62250.1"/>
    </source>
</evidence>
<keyword evidence="2" id="KW-1185">Reference proteome</keyword>
<dbReference type="EMBL" id="CP002546">
    <property type="protein sequence ID" value="ADY62250.1"/>
    <property type="molecule type" value="Genomic_DNA"/>
</dbReference>
<dbReference type="KEGG" id="pbs:Plabr_4679"/>
<name>F0SPE2_RUBBR</name>
<reference evidence="2" key="1">
    <citation type="submission" date="2011-02" db="EMBL/GenBank/DDBJ databases">
        <title>The complete genome of Planctomyces brasiliensis DSM 5305.</title>
        <authorList>
            <person name="Lucas S."/>
            <person name="Copeland A."/>
            <person name="Lapidus A."/>
            <person name="Bruce D."/>
            <person name="Goodwin L."/>
            <person name="Pitluck S."/>
            <person name="Kyrpides N."/>
            <person name="Mavromatis K."/>
            <person name="Pagani I."/>
            <person name="Ivanova N."/>
            <person name="Ovchinnikova G."/>
            <person name="Lu M."/>
            <person name="Detter J.C."/>
            <person name="Han C."/>
            <person name="Land M."/>
            <person name="Hauser L."/>
            <person name="Markowitz V."/>
            <person name="Cheng J.-F."/>
            <person name="Hugenholtz P."/>
            <person name="Woyke T."/>
            <person name="Wu D."/>
            <person name="Tindall B."/>
            <person name="Pomrenke H.G."/>
            <person name="Brambilla E."/>
            <person name="Klenk H.-P."/>
            <person name="Eisen J.A."/>
        </authorList>
    </citation>
    <scope>NUCLEOTIDE SEQUENCE [LARGE SCALE GENOMIC DNA]</scope>
    <source>
        <strain evidence="2">ATCC 49424 / DSM 5305 / JCM 21570 / NBRC 103401 / IFAM 1448</strain>
    </source>
</reference>
<dbReference type="RefSeq" id="WP_013630954.1">
    <property type="nucleotide sequence ID" value="NC_015174.1"/>
</dbReference>
<accession>F0SPE2</accession>
<dbReference type="OrthoDB" id="2666753at2"/>
<dbReference type="Proteomes" id="UP000006860">
    <property type="component" value="Chromosome"/>
</dbReference>
<dbReference type="STRING" id="756272.Plabr_4679"/>
<sequence>MLFGNRSEFAIEIGEVVTYASAPGYFIQLQLHIGNKAIGDWNDRIPIDPSIRIAKTLLVTSPERRMARFPTSDPRDVLAEVFDAFYKEISLESPDLRDIFHVEDLGLQAVCDRFGIVVVGATAESDRCIVKDLETNAIDTDIQLPVGFFESVLINYVRWSETIRSQD</sequence>
<proteinExistence type="predicted"/>
<organism evidence="1 2">
    <name type="scientific">Rubinisphaera brasiliensis (strain ATCC 49424 / DSM 5305 / JCM 21570 / IAM 15109 / NBRC 103401 / IFAM 1448)</name>
    <name type="common">Planctomyces brasiliensis</name>
    <dbReference type="NCBI Taxonomy" id="756272"/>
    <lineage>
        <taxon>Bacteria</taxon>
        <taxon>Pseudomonadati</taxon>
        <taxon>Planctomycetota</taxon>
        <taxon>Planctomycetia</taxon>
        <taxon>Planctomycetales</taxon>
        <taxon>Planctomycetaceae</taxon>
        <taxon>Rubinisphaera</taxon>
    </lineage>
</organism>
<protein>
    <submittedName>
        <fullName evidence="1">Uncharacterized protein</fullName>
    </submittedName>
</protein>
<evidence type="ECO:0000313" key="2">
    <source>
        <dbReference type="Proteomes" id="UP000006860"/>
    </source>
</evidence>